<evidence type="ECO:0000313" key="2">
    <source>
        <dbReference type="EMBL" id="ADF59189.1"/>
    </source>
</evidence>
<protein>
    <submittedName>
        <fullName evidence="2">Uncharacterized protein</fullName>
    </submittedName>
</protein>
<organismHost>
    <name type="scientific">Nephotettix cincticeps</name>
    <name type="common">Green rice leafhopper</name>
    <name type="synonym">Selenocephalus cincticeps</name>
    <dbReference type="NCBI Taxonomy" id="94400"/>
</organismHost>
<feature type="region of interest" description="Disordered" evidence="1">
    <location>
        <begin position="668"/>
        <end position="725"/>
    </location>
</feature>
<name>D6PAI1_RGDV</name>
<feature type="compositionally biased region" description="Polar residues" evidence="1">
    <location>
        <begin position="7"/>
        <end position="16"/>
    </location>
</feature>
<organismHost>
    <name type="scientific">Oryza sativa</name>
    <name type="common">Rice</name>
    <dbReference type="NCBI Taxonomy" id="4530"/>
</organismHost>
<proteinExistence type="predicted"/>
<reference evidence="2" key="1">
    <citation type="submission" date="2010-02" db="EMBL/GenBank/DDBJ databases">
        <authorList>
            <person name="Zhao Q."/>
            <person name="Li H."/>
        </authorList>
    </citation>
    <scope>NUCLEOTIDE SEQUENCE</scope>
    <source>
        <strain evidence="2">Guangdong</strain>
    </source>
</reference>
<feature type="compositionally biased region" description="Acidic residues" evidence="1">
    <location>
        <begin position="687"/>
        <end position="709"/>
    </location>
</feature>
<evidence type="ECO:0000256" key="1">
    <source>
        <dbReference type="SAM" id="MobiDB-lite"/>
    </source>
</evidence>
<feature type="region of interest" description="Disordered" evidence="1">
    <location>
        <begin position="1"/>
        <end position="33"/>
    </location>
</feature>
<sequence>MSKGMETVTSLVSGPPNNLKKGGNRNVPVAGTSGTIRPYSSIVSGNSASGSAPVRVSAPGPPAVRPVSRPFTAPHTLHFPKGCWNIVTFNSSDAETNRLVDLCITDVIKDHALTAKVDNMRFELDENDLKKLSAPVREKLTNIGIIDPANNDSAELSGLVVVKTKLDSVIYPNTMFLPGGVGFLASLPDVSGYFAEVLERMPVQTLNSSLYYERTWIDGMFEKFGKNFASNEHGKRNKTLTSVLRDITTLADQGVTVACPIHSDVMLRSLSPSDPVYYAKGDQGCFKSHRMVFTKAPVSKCGICSILKMALASSMNVDWRSQVNIHPARLMSTAYRYVATVAIAHYGKNRLAESNIRSTDHATVVNMIVDMVSKSTELTALGVAVANVNVRSRYRRAIMIPVGESYHICVTAITTLLARCFGELNEWGYLGVDLISQNGRVQIRTGLDVVSCSLVAGVPVTKKWNTASAMDNILEMKTIMYPIYNDAVVETFETLLAQQFEREINAAVARDDCVNIKKNGEDERYNFKAKSPEIIYRSIRQMVKAGTSMTKMMGEAIERLVSSERTEGMRSVNSIAISIIVKMRMEKSKDKSEAQITSGEEKKLPPLFLITPQYEINLAEIRKAVERSSKDFVPIKMEKTAEETSKDIENHVLQSLNAQASMSWADEMEMLDDEEKQKQELDAKSDDVEESSVEGEEDDDGSSVSEETDTYSNDNAVAASPTKDE</sequence>
<organism evidence="2">
    <name type="scientific">Rice gall dwarf virus</name>
    <name type="common">RGDV</name>
    <dbReference type="NCBI Taxonomy" id="10986"/>
    <lineage>
        <taxon>Viruses</taxon>
        <taxon>Riboviria</taxon>
        <taxon>Orthornavirae</taxon>
        <taxon>Duplornaviricota</taxon>
        <taxon>Resentoviricetes</taxon>
        <taxon>Reovirales</taxon>
        <taxon>Sedoreoviridae</taxon>
        <taxon>Phytoreovirus</taxon>
        <taxon>Phytoreovirus betaoryzae</taxon>
    </lineage>
</organism>
<accession>D6PAI1</accession>
<dbReference type="EMBL" id="GU937007">
    <property type="protein sequence ID" value="ADF59189.1"/>
    <property type="molecule type" value="Genomic_RNA"/>
</dbReference>
<feature type="compositionally biased region" description="Basic and acidic residues" evidence="1">
    <location>
        <begin position="675"/>
        <end position="686"/>
    </location>
</feature>